<dbReference type="InterPro" id="IPR041617">
    <property type="entry name" value="TPR_MalT"/>
</dbReference>
<protein>
    <submittedName>
        <fullName evidence="6">AAA family ATPase</fullName>
    </submittedName>
</protein>
<dbReference type="InterPro" id="IPR016032">
    <property type="entry name" value="Sig_transdc_resp-reg_C-effctor"/>
</dbReference>
<accession>A0ABY3WV60</accession>
<dbReference type="PANTHER" id="PTHR44688:SF16">
    <property type="entry name" value="DNA-BINDING TRANSCRIPTIONAL ACTIVATOR DEVR_DOSR"/>
    <property type="match status" value="1"/>
</dbReference>
<evidence type="ECO:0000256" key="4">
    <source>
        <dbReference type="SAM" id="MobiDB-lite"/>
    </source>
</evidence>
<dbReference type="Proteomes" id="UP000828924">
    <property type="component" value="Chromosome"/>
</dbReference>
<proteinExistence type="predicted"/>
<organism evidence="6 7">
    <name type="scientific">Streptomyces formicae</name>
    <dbReference type="NCBI Taxonomy" id="1616117"/>
    <lineage>
        <taxon>Bacteria</taxon>
        <taxon>Bacillati</taxon>
        <taxon>Actinomycetota</taxon>
        <taxon>Actinomycetes</taxon>
        <taxon>Kitasatosporales</taxon>
        <taxon>Streptomycetaceae</taxon>
        <taxon>Streptomyces</taxon>
    </lineage>
</organism>
<dbReference type="Pfam" id="PF17874">
    <property type="entry name" value="TPR_MalT"/>
    <property type="match status" value="1"/>
</dbReference>
<dbReference type="CDD" id="cd06170">
    <property type="entry name" value="LuxR_C_like"/>
    <property type="match status" value="1"/>
</dbReference>
<evidence type="ECO:0000313" key="7">
    <source>
        <dbReference type="Proteomes" id="UP000828924"/>
    </source>
</evidence>
<keyword evidence="7" id="KW-1185">Reference proteome</keyword>
<feature type="region of interest" description="Disordered" evidence="4">
    <location>
        <begin position="476"/>
        <end position="509"/>
    </location>
</feature>
<dbReference type="InterPro" id="IPR003593">
    <property type="entry name" value="AAA+_ATPase"/>
</dbReference>
<dbReference type="PROSITE" id="PS50043">
    <property type="entry name" value="HTH_LUXR_2"/>
    <property type="match status" value="1"/>
</dbReference>
<dbReference type="InterPro" id="IPR059106">
    <property type="entry name" value="WHD_MalT"/>
</dbReference>
<evidence type="ECO:0000256" key="2">
    <source>
        <dbReference type="ARBA" id="ARBA00023125"/>
    </source>
</evidence>
<keyword evidence="1" id="KW-0805">Transcription regulation</keyword>
<sequence length="901" mass="95316">MADDDEVSPSGDPLLAAKFAVPPVPPAFVARKRLTDRLTEGAQGPLTVITGPAGAGKTTLAASWLHQRRRQRAAQPQAGPVVWLTVERDDSAPGVFWAYVLGAFRYHRVPLPDGVGSPSRADSVDHALIVRLASALTRLDRPVVLVLDGFERAADRDVAADLDFLLAHSGTSLRLVLTGRVDPPMPLHRYRTEARSCEIRRSDLAFTARESGRLLRSHGLTASPESVAALTERTEGWAAGLRLCALAMQQADDAEHFARSFAASQHAVADYLMAEVLDAQPPGTQDLLIRTSILTTIHPELADALTGRDDAGRILARLAAGNAFLEPVGDTSWYRSHPLFAEVLRTHLRSRSPSLGTELHRTAAHWLAGHDRLADALGHAVAADDWAYATALLVDRLAVGRLLTGPDSHGLQQLFSALPADLPGAAPALVSAAVALARRDTKESRRLLEASPVDGDAAPEPRLAHALLRLLTDAATGTGTDSDSDGECAGRGESDADADADADSESNGDDVRTLMAQLPLARLEEHPEIEALYRYGRAQALLATGRRAAARDAFAAALAAATDERTRTVRYHCLGALALTEAVDGLPGPAEAHAREGLDTAEEYGIPVGARTGACHLALAAVALDRGDLRGAARQLDAAGACPPALDPPATAEAAVLHSRLDLAHGRTSAALTALTGYDDNGTHHPCAEAERRIATARSAVHLARGDTRAARTALHAAPGAGPADTVAFAAVQLAAGDPERARRLLAPMGDGAPLCPADEIRRALLLAQAAVAEEDRAAAVAFLDQALRAARPGLLRAPFDESGPWLRHLLAGAPELATAHPWLTKRPTADDGCAPLIERLSARECDVLRCAAQLLSTQEIAAEMFLSVNTVKTHLKSVYRKLSVSHRGEAVRRAREAGLL</sequence>
<dbReference type="Gene3D" id="1.10.10.10">
    <property type="entry name" value="Winged helix-like DNA-binding domain superfamily/Winged helix DNA-binding domain"/>
    <property type="match status" value="1"/>
</dbReference>
<dbReference type="InterPro" id="IPR000792">
    <property type="entry name" value="Tscrpt_reg_LuxR_C"/>
</dbReference>
<dbReference type="Pfam" id="PF13191">
    <property type="entry name" value="AAA_16"/>
    <property type="match status" value="1"/>
</dbReference>
<gene>
    <name evidence="6" type="ORF">J4032_16145</name>
</gene>
<dbReference type="PANTHER" id="PTHR44688">
    <property type="entry name" value="DNA-BINDING TRANSCRIPTIONAL ACTIVATOR DEVR_DOSR"/>
    <property type="match status" value="1"/>
</dbReference>
<dbReference type="Gene3D" id="1.25.40.10">
    <property type="entry name" value="Tetratricopeptide repeat domain"/>
    <property type="match status" value="1"/>
</dbReference>
<dbReference type="Gene3D" id="3.40.50.300">
    <property type="entry name" value="P-loop containing nucleotide triphosphate hydrolases"/>
    <property type="match status" value="1"/>
</dbReference>
<feature type="domain" description="HTH luxR-type" evidence="5">
    <location>
        <begin position="837"/>
        <end position="899"/>
    </location>
</feature>
<dbReference type="EMBL" id="CP071872">
    <property type="protein sequence ID" value="UNM16547.1"/>
    <property type="molecule type" value="Genomic_DNA"/>
</dbReference>
<dbReference type="Pfam" id="PF00196">
    <property type="entry name" value="GerE"/>
    <property type="match status" value="1"/>
</dbReference>
<evidence type="ECO:0000313" key="6">
    <source>
        <dbReference type="EMBL" id="UNM16547.1"/>
    </source>
</evidence>
<keyword evidence="3" id="KW-0804">Transcription</keyword>
<reference evidence="6 7" key="1">
    <citation type="submission" date="2021-03" db="EMBL/GenBank/DDBJ databases">
        <title>Complete genome of Streptomyces formicae strain 1H-GS9 (DSM 100524).</title>
        <authorList>
            <person name="Atanasov K.E."/>
            <person name="Altabella T."/>
            <person name="Ferrer A."/>
        </authorList>
    </citation>
    <scope>NUCLEOTIDE SEQUENCE [LARGE SCALE GENOMIC DNA]</scope>
    <source>
        <strain evidence="6 7">1H-GS9</strain>
    </source>
</reference>
<dbReference type="SMART" id="SM00421">
    <property type="entry name" value="HTH_LUXR"/>
    <property type="match status" value="1"/>
</dbReference>
<dbReference type="Pfam" id="PF25873">
    <property type="entry name" value="WHD_MalT"/>
    <property type="match status" value="1"/>
</dbReference>
<dbReference type="InterPro" id="IPR041664">
    <property type="entry name" value="AAA_16"/>
</dbReference>
<feature type="compositionally biased region" description="Acidic residues" evidence="4">
    <location>
        <begin position="495"/>
        <end position="508"/>
    </location>
</feature>
<evidence type="ECO:0000256" key="3">
    <source>
        <dbReference type="ARBA" id="ARBA00023163"/>
    </source>
</evidence>
<name>A0ABY3WV60_9ACTN</name>
<evidence type="ECO:0000259" key="5">
    <source>
        <dbReference type="PROSITE" id="PS50043"/>
    </source>
</evidence>
<dbReference type="PRINTS" id="PR00038">
    <property type="entry name" value="HTHLUXR"/>
</dbReference>
<dbReference type="InterPro" id="IPR027417">
    <property type="entry name" value="P-loop_NTPase"/>
</dbReference>
<evidence type="ECO:0000256" key="1">
    <source>
        <dbReference type="ARBA" id="ARBA00023015"/>
    </source>
</evidence>
<dbReference type="InterPro" id="IPR011990">
    <property type="entry name" value="TPR-like_helical_dom_sf"/>
</dbReference>
<dbReference type="SUPFAM" id="SSF52540">
    <property type="entry name" value="P-loop containing nucleoside triphosphate hydrolases"/>
    <property type="match status" value="1"/>
</dbReference>
<dbReference type="SUPFAM" id="SSF46894">
    <property type="entry name" value="C-terminal effector domain of the bipartite response regulators"/>
    <property type="match status" value="1"/>
</dbReference>
<dbReference type="SMART" id="SM00382">
    <property type="entry name" value="AAA"/>
    <property type="match status" value="1"/>
</dbReference>
<keyword evidence="2" id="KW-0238">DNA-binding</keyword>
<dbReference type="InterPro" id="IPR036388">
    <property type="entry name" value="WH-like_DNA-bd_sf"/>
</dbReference>